<dbReference type="AlphaFoldDB" id="A0A5C6A092"/>
<feature type="region of interest" description="Disordered" evidence="1">
    <location>
        <begin position="1"/>
        <end position="24"/>
    </location>
</feature>
<accession>A0A5C6A092</accession>
<sequence length="65" mass="7354">MNNDALHERFRTGKNRTDSSAPREVPALLKTLEFTDSCRVEEHDGEGESFHEITTIASGLASEWY</sequence>
<reference evidence="2 3" key="1">
    <citation type="submission" date="2019-02" db="EMBL/GenBank/DDBJ databases">
        <title>Deep-cultivation of Planctomycetes and their phenomic and genomic characterization uncovers novel biology.</title>
        <authorList>
            <person name="Wiegand S."/>
            <person name="Jogler M."/>
            <person name="Boedeker C."/>
            <person name="Pinto D."/>
            <person name="Vollmers J."/>
            <person name="Rivas-Marin E."/>
            <person name="Kohn T."/>
            <person name="Peeters S.H."/>
            <person name="Heuer A."/>
            <person name="Rast P."/>
            <person name="Oberbeckmann S."/>
            <person name="Bunk B."/>
            <person name="Jeske O."/>
            <person name="Meyerdierks A."/>
            <person name="Storesund J.E."/>
            <person name="Kallscheuer N."/>
            <person name="Luecker S."/>
            <person name="Lage O.M."/>
            <person name="Pohl T."/>
            <person name="Merkel B.J."/>
            <person name="Hornburger P."/>
            <person name="Mueller R.-W."/>
            <person name="Bruemmer F."/>
            <person name="Labrenz M."/>
            <person name="Spormann A.M."/>
            <person name="Op Den Camp H."/>
            <person name="Overmann J."/>
            <person name="Amann R."/>
            <person name="Jetten M.S.M."/>
            <person name="Mascher T."/>
            <person name="Medema M.H."/>
            <person name="Devos D.P."/>
            <person name="Kaster A.-K."/>
            <person name="Ovreas L."/>
            <person name="Rohde M."/>
            <person name="Galperin M.Y."/>
            <person name="Jogler C."/>
        </authorList>
    </citation>
    <scope>NUCLEOTIDE SEQUENCE [LARGE SCALE GENOMIC DNA]</scope>
    <source>
        <strain evidence="2 3">Pla100</strain>
    </source>
</reference>
<keyword evidence="3" id="KW-1185">Reference proteome</keyword>
<dbReference type="Proteomes" id="UP000316213">
    <property type="component" value="Unassembled WGS sequence"/>
</dbReference>
<protein>
    <submittedName>
        <fullName evidence="2">Uncharacterized protein</fullName>
    </submittedName>
</protein>
<dbReference type="EMBL" id="SJPM01000010">
    <property type="protein sequence ID" value="TWT92989.1"/>
    <property type="molecule type" value="Genomic_DNA"/>
</dbReference>
<feature type="compositionally biased region" description="Basic and acidic residues" evidence="1">
    <location>
        <begin position="1"/>
        <end position="17"/>
    </location>
</feature>
<proteinExistence type="predicted"/>
<organism evidence="2 3">
    <name type="scientific">Neorhodopirellula pilleata</name>
    <dbReference type="NCBI Taxonomy" id="2714738"/>
    <lineage>
        <taxon>Bacteria</taxon>
        <taxon>Pseudomonadati</taxon>
        <taxon>Planctomycetota</taxon>
        <taxon>Planctomycetia</taxon>
        <taxon>Pirellulales</taxon>
        <taxon>Pirellulaceae</taxon>
        <taxon>Neorhodopirellula</taxon>
    </lineage>
</organism>
<evidence type="ECO:0000313" key="3">
    <source>
        <dbReference type="Proteomes" id="UP000316213"/>
    </source>
</evidence>
<name>A0A5C6A092_9BACT</name>
<evidence type="ECO:0000313" key="2">
    <source>
        <dbReference type="EMBL" id="TWT92989.1"/>
    </source>
</evidence>
<comment type="caution">
    <text evidence="2">The sequence shown here is derived from an EMBL/GenBank/DDBJ whole genome shotgun (WGS) entry which is preliminary data.</text>
</comment>
<evidence type="ECO:0000256" key="1">
    <source>
        <dbReference type="SAM" id="MobiDB-lite"/>
    </source>
</evidence>
<gene>
    <name evidence="2" type="ORF">Pla100_43050</name>
</gene>